<organism evidence="2 3">
    <name type="scientific">Bdellovibrio reynosensis</name>
    <dbReference type="NCBI Taxonomy" id="2835041"/>
    <lineage>
        <taxon>Bacteria</taxon>
        <taxon>Pseudomonadati</taxon>
        <taxon>Bdellovibrionota</taxon>
        <taxon>Bdellovibrionia</taxon>
        <taxon>Bdellovibrionales</taxon>
        <taxon>Pseudobdellovibrionaceae</taxon>
        <taxon>Bdellovibrio</taxon>
    </lineage>
</organism>
<dbReference type="RefSeq" id="WP_243540709.1">
    <property type="nucleotide sequence ID" value="NZ_CP093442.1"/>
</dbReference>
<evidence type="ECO:0000313" key="3">
    <source>
        <dbReference type="Proteomes" id="UP000830116"/>
    </source>
</evidence>
<gene>
    <name evidence="2" type="ORF">MNR06_07980</name>
</gene>
<feature type="region of interest" description="Disordered" evidence="1">
    <location>
        <begin position="41"/>
        <end position="71"/>
    </location>
</feature>
<sequence>MACIRTIVASHVDWNFDDGTRMAADLLLNSIRMVEKHYANKDTDESHQLNKKKISAQLAEDKRNKGSVGTGKNEHIEIELRASKSSHETILSVIEKIGGIDILKGLPKDALKLLLNGYSKDLQKDILNFVNMLRGEANG</sequence>
<dbReference type="Proteomes" id="UP000830116">
    <property type="component" value="Chromosome"/>
</dbReference>
<keyword evidence="3" id="KW-1185">Reference proteome</keyword>
<reference evidence="2" key="1">
    <citation type="submission" date="2022-03" db="EMBL/GenBank/DDBJ databases">
        <title>Genome Identification and Characterization of new species Bdellovibrio reynosense LBG001 sp. nov. from a Mexico soil sample.</title>
        <authorList>
            <person name="Camilli A."/>
            <person name="Ajao Y."/>
            <person name="Guo X."/>
        </authorList>
    </citation>
    <scope>NUCLEOTIDE SEQUENCE</scope>
    <source>
        <strain evidence="2">LBG001</strain>
    </source>
</reference>
<evidence type="ECO:0000313" key="2">
    <source>
        <dbReference type="EMBL" id="UOF02890.1"/>
    </source>
</evidence>
<name>A0ABY4CKX0_9BACT</name>
<dbReference type="EMBL" id="CP093442">
    <property type="protein sequence ID" value="UOF02890.1"/>
    <property type="molecule type" value="Genomic_DNA"/>
</dbReference>
<evidence type="ECO:0000256" key="1">
    <source>
        <dbReference type="SAM" id="MobiDB-lite"/>
    </source>
</evidence>
<proteinExistence type="predicted"/>
<protein>
    <submittedName>
        <fullName evidence="2">Uncharacterized protein</fullName>
    </submittedName>
</protein>
<accession>A0ABY4CKX0</accession>